<dbReference type="Proteomes" id="UP000019197">
    <property type="component" value="Unassembled WGS sequence"/>
</dbReference>
<protein>
    <submittedName>
        <fullName evidence="1">Uncharacterized protein</fullName>
    </submittedName>
</protein>
<reference evidence="1 2" key="1">
    <citation type="submission" date="2013-11" db="EMBL/GenBank/DDBJ databases">
        <title>Draft genome sequence and annotation of the entomopathogenic bacterium, Xenorhabdus cabanillasi strain JM26.</title>
        <authorList>
            <person name="Gualtieri M."/>
            <person name="Ogier J.C."/>
            <person name="Pages S."/>
            <person name="Givaudan A."/>
            <person name="Gaudriault S."/>
        </authorList>
    </citation>
    <scope>NUCLEOTIDE SEQUENCE [LARGE SCALE GENOMIC DNA]</scope>
    <source>
        <strain evidence="1 2">JM26</strain>
    </source>
</reference>
<sequence>MGTFLGIIPDILLIALLINLSSSFPLNNAILLTIHLPESII</sequence>
<evidence type="ECO:0000313" key="1">
    <source>
        <dbReference type="EMBL" id="CDL80279.1"/>
    </source>
</evidence>
<dbReference type="AlphaFoldDB" id="W1IPA7"/>
<name>W1IPA7_9GAMM</name>
<accession>W1IPA7</accession>
<comment type="caution">
    <text evidence="1">The sequence shown here is derived from an EMBL/GenBank/DDBJ whole genome shotgun (WGS) entry which is preliminary data.</text>
</comment>
<evidence type="ECO:0000313" key="2">
    <source>
        <dbReference type="Proteomes" id="UP000019197"/>
    </source>
</evidence>
<organism evidence="1 2">
    <name type="scientific">Xenorhabdus cabanillasii JM26</name>
    <dbReference type="NCBI Taxonomy" id="1427517"/>
    <lineage>
        <taxon>Bacteria</taxon>
        <taxon>Pseudomonadati</taxon>
        <taxon>Pseudomonadota</taxon>
        <taxon>Gammaproteobacteria</taxon>
        <taxon>Enterobacterales</taxon>
        <taxon>Morganellaceae</taxon>
        <taxon>Xenorhabdus</taxon>
    </lineage>
</organism>
<proteinExistence type="predicted"/>
<gene>
    <name evidence="1" type="ORF">XCR1_1430041</name>
</gene>
<dbReference type="EMBL" id="CBXE010000050">
    <property type="protein sequence ID" value="CDL80279.1"/>
    <property type="molecule type" value="Genomic_DNA"/>
</dbReference>